<dbReference type="KEGG" id="egr:104432666"/>
<accession>A0A059D4I5</accession>
<evidence type="ECO:0000259" key="5">
    <source>
        <dbReference type="Pfam" id="PF00933"/>
    </source>
</evidence>
<dbReference type="InParanoid" id="A0A059D4I5"/>
<dbReference type="Gramene" id="KCW85472">
    <property type="protein sequence ID" value="KCW85472"/>
    <property type="gene ID" value="EUGRSUZ_B02276"/>
</dbReference>
<dbReference type="GO" id="GO:0009251">
    <property type="term" value="P:glucan catabolic process"/>
    <property type="evidence" value="ECO:0000318"/>
    <property type="project" value="GO_Central"/>
</dbReference>
<gene>
    <name evidence="7" type="ORF">EUGRSUZ_B02276</name>
</gene>
<dbReference type="SUPFAM" id="SSF51445">
    <property type="entry name" value="(Trans)glycosidases"/>
    <property type="match status" value="1"/>
</dbReference>
<dbReference type="FunCoup" id="A0A059D4I5">
    <property type="interactions" value="289"/>
</dbReference>
<proteinExistence type="inferred from homology"/>
<dbReference type="PANTHER" id="PTHR30620">
    <property type="entry name" value="PERIPLASMIC BETA-GLUCOSIDASE-RELATED"/>
    <property type="match status" value="1"/>
</dbReference>
<comment type="similarity">
    <text evidence="1 4">Belongs to the glycosyl hydrolase 3 family.</text>
</comment>
<dbReference type="GO" id="GO:0008422">
    <property type="term" value="F:beta-glucosidase activity"/>
    <property type="evidence" value="ECO:0000318"/>
    <property type="project" value="GO_Central"/>
</dbReference>
<protein>
    <submittedName>
        <fullName evidence="7">Uncharacterized protein</fullName>
    </submittedName>
</protein>
<feature type="domain" description="Glycoside hydrolase family 3 N-terminal" evidence="5">
    <location>
        <begin position="30"/>
        <end position="366"/>
    </location>
</feature>
<name>A0A059D4I5_EUCGR</name>
<dbReference type="InterPro" id="IPR036962">
    <property type="entry name" value="Glyco_hydro_3_N_sf"/>
</dbReference>
<dbReference type="SUPFAM" id="SSF52279">
    <property type="entry name" value="Beta-D-glucan exohydrolase, C-terminal domain"/>
    <property type="match status" value="1"/>
</dbReference>
<evidence type="ECO:0000256" key="3">
    <source>
        <dbReference type="ARBA" id="ARBA00023295"/>
    </source>
</evidence>
<dbReference type="Gene3D" id="3.20.20.300">
    <property type="entry name" value="Glycoside hydrolase, family 3, N-terminal domain"/>
    <property type="match status" value="1"/>
</dbReference>
<organism evidence="7">
    <name type="scientific">Eucalyptus grandis</name>
    <name type="common">Flooded gum</name>
    <dbReference type="NCBI Taxonomy" id="71139"/>
    <lineage>
        <taxon>Eukaryota</taxon>
        <taxon>Viridiplantae</taxon>
        <taxon>Streptophyta</taxon>
        <taxon>Embryophyta</taxon>
        <taxon>Tracheophyta</taxon>
        <taxon>Spermatophyta</taxon>
        <taxon>Magnoliopsida</taxon>
        <taxon>eudicotyledons</taxon>
        <taxon>Gunneridae</taxon>
        <taxon>Pentapetalae</taxon>
        <taxon>rosids</taxon>
        <taxon>malvids</taxon>
        <taxon>Myrtales</taxon>
        <taxon>Myrtaceae</taxon>
        <taxon>Myrtoideae</taxon>
        <taxon>Eucalypteae</taxon>
        <taxon>Eucalyptus</taxon>
    </lineage>
</organism>
<keyword evidence="3 4" id="KW-0326">Glycosidase</keyword>
<dbReference type="STRING" id="71139.A0A059D4I5"/>
<feature type="domain" description="Glycoside hydrolase family 3 C-terminal" evidence="6">
    <location>
        <begin position="403"/>
        <end position="612"/>
    </location>
</feature>
<dbReference type="InterPro" id="IPR002772">
    <property type="entry name" value="Glyco_hydro_3_C"/>
</dbReference>
<dbReference type="PRINTS" id="PR00133">
    <property type="entry name" value="GLHYDRLASE3"/>
</dbReference>
<sequence length="617" mass="66953">MGSAEDARCVYKDPNAAIEDRVNDLLSRMTLQEKVGQMTQIERRVATPSVLSGLSIGSILSAGGSGPFGVIGSESSKQALSSDWADMVDGFQKAALESRLGIPLIYGIDAVHGNNSIYGATIFPHNIGLGATRDAELVRRIGVATALEVRASGIPYTFAPCVAVLKDPRWGRSYESYSEDTDIVRKMTPIVAGLQGQPPQGHPKGYPFVAGRNNVIACAKHFVGDGGTERGVNEGNTVTSYEDLERIHMAPYLDCISQGVCTVMASYSSWNGRRLHSDYFLLTEVLKDKLGFKGFVISDWEGLDRLSQPHGSNYRQSISLAVNAGIDMIMVPFRHEQFAEDLTALAESGEVPMSRIDDAVQRILRVKFVSGLFEHPFSDRSLLQIVGCKSHRELAREAVRKSLVLLKNGKDPMKPFLPLDKNAKKILVAGSHADDLGYQCGGWTATWHGSSGRITIGTTILDAIKEAVGGNTEVIYEQNPSPSTLASHDYTFAIVAVGEGPYAETLGDNPELAIPFNGTDVIKSVAERIPTLVLVVSGRPLVIEPHVLEKIDALVATWLPGSEGTGITDVVFADYDFEGQLPISWFRTVEQVPMDHKANSYDPLFPLGFGLKCKKEA</sequence>
<dbReference type="OMA" id="MSAYHSY"/>
<dbReference type="PANTHER" id="PTHR30620:SF33">
    <property type="entry name" value="BETA-D-GLUCAN EXOHYDROLASE-LIKE PROTEIN-RELATED"/>
    <property type="match status" value="1"/>
</dbReference>
<evidence type="ECO:0000313" key="7">
    <source>
        <dbReference type="EMBL" id="KCW85472.1"/>
    </source>
</evidence>
<dbReference type="OrthoDB" id="416222at2759"/>
<evidence type="ECO:0000256" key="4">
    <source>
        <dbReference type="RuleBase" id="RU361161"/>
    </source>
</evidence>
<dbReference type="InterPro" id="IPR036881">
    <property type="entry name" value="Glyco_hydro_3_C_sf"/>
</dbReference>
<keyword evidence="2 4" id="KW-0378">Hydrolase</keyword>
<evidence type="ECO:0000256" key="2">
    <source>
        <dbReference type="ARBA" id="ARBA00022801"/>
    </source>
</evidence>
<dbReference type="Gene3D" id="3.40.50.1700">
    <property type="entry name" value="Glycoside hydrolase family 3 C-terminal domain"/>
    <property type="match status" value="1"/>
</dbReference>
<dbReference type="InterPro" id="IPR001764">
    <property type="entry name" value="Glyco_hydro_3_N"/>
</dbReference>
<dbReference type="InterPro" id="IPR019800">
    <property type="entry name" value="Glyco_hydro_3_AS"/>
</dbReference>
<dbReference type="AlphaFoldDB" id="A0A059D4I5"/>
<evidence type="ECO:0000259" key="6">
    <source>
        <dbReference type="Pfam" id="PF01915"/>
    </source>
</evidence>
<dbReference type="Pfam" id="PF01915">
    <property type="entry name" value="Glyco_hydro_3_C"/>
    <property type="match status" value="1"/>
</dbReference>
<dbReference type="InterPro" id="IPR051915">
    <property type="entry name" value="Cellulose_Degrad_GH3"/>
</dbReference>
<dbReference type="Pfam" id="PF00933">
    <property type="entry name" value="Glyco_hydro_3"/>
    <property type="match status" value="1"/>
</dbReference>
<dbReference type="EMBL" id="KK198754">
    <property type="protein sequence ID" value="KCW85472.1"/>
    <property type="molecule type" value="Genomic_DNA"/>
</dbReference>
<dbReference type="FunFam" id="3.40.50.1700:FF:000002">
    <property type="entry name" value="Glycosyl hydrolase family protein"/>
    <property type="match status" value="1"/>
</dbReference>
<evidence type="ECO:0000256" key="1">
    <source>
        <dbReference type="ARBA" id="ARBA00005336"/>
    </source>
</evidence>
<reference evidence="7" key="1">
    <citation type="submission" date="2013-07" db="EMBL/GenBank/DDBJ databases">
        <title>The genome of Eucalyptus grandis.</title>
        <authorList>
            <person name="Schmutz J."/>
            <person name="Hayes R."/>
            <person name="Myburg A."/>
            <person name="Tuskan G."/>
            <person name="Grattapaglia D."/>
            <person name="Rokhsar D.S."/>
        </authorList>
    </citation>
    <scope>NUCLEOTIDE SEQUENCE</scope>
    <source>
        <tissue evidence="7">Leaf extractions</tissue>
    </source>
</reference>
<dbReference type="InterPro" id="IPR017853">
    <property type="entry name" value="GH"/>
</dbReference>
<dbReference type="PROSITE" id="PS00775">
    <property type="entry name" value="GLYCOSYL_HYDROL_F3"/>
    <property type="match status" value="1"/>
</dbReference>
<dbReference type="FunFam" id="3.20.20.300:FF:000003">
    <property type="entry name" value="Beta-D-glucan exohydrolase isoenzyme ExoI"/>
    <property type="match status" value="1"/>
</dbReference>
<dbReference type="eggNOG" id="ENOG502QQ55">
    <property type="taxonomic scope" value="Eukaryota"/>
</dbReference>